<feature type="transmembrane region" description="Helical" evidence="1">
    <location>
        <begin position="6"/>
        <end position="30"/>
    </location>
</feature>
<dbReference type="STRING" id="1045775.SAMN05216378_5388"/>
<evidence type="ECO:0000313" key="2">
    <source>
        <dbReference type="EMBL" id="SFF19383.1"/>
    </source>
</evidence>
<protein>
    <submittedName>
        <fullName evidence="2">Uncharacterized protein</fullName>
    </submittedName>
</protein>
<dbReference type="EMBL" id="FOMT01000006">
    <property type="protein sequence ID" value="SFF19383.1"/>
    <property type="molecule type" value="Genomic_DNA"/>
</dbReference>
<evidence type="ECO:0000256" key="1">
    <source>
        <dbReference type="SAM" id="Phobius"/>
    </source>
</evidence>
<dbReference type="AlphaFoldDB" id="A0A1I2GQ75"/>
<gene>
    <name evidence="2" type="ORF">SAMN05216378_5388</name>
</gene>
<sequence>MSEEMVHLLYIILLGGLLGLGLVWLGWYVYHRRKRKIR</sequence>
<keyword evidence="1" id="KW-1133">Transmembrane helix</keyword>
<reference evidence="3" key="1">
    <citation type="submission" date="2016-10" db="EMBL/GenBank/DDBJ databases">
        <authorList>
            <person name="Varghese N."/>
            <person name="Submissions S."/>
        </authorList>
    </citation>
    <scope>NUCLEOTIDE SEQUENCE [LARGE SCALE GENOMIC DNA]</scope>
    <source>
        <strain evidence="3">CGMCC 1.10784</strain>
    </source>
</reference>
<keyword evidence="1" id="KW-0472">Membrane</keyword>
<keyword evidence="1" id="KW-0812">Transmembrane</keyword>
<accession>A0A1I2GQ75</accession>
<keyword evidence="3" id="KW-1185">Reference proteome</keyword>
<organism evidence="2 3">
    <name type="scientific">Paenibacillus catalpae</name>
    <dbReference type="NCBI Taxonomy" id="1045775"/>
    <lineage>
        <taxon>Bacteria</taxon>
        <taxon>Bacillati</taxon>
        <taxon>Bacillota</taxon>
        <taxon>Bacilli</taxon>
        <taxon>Bacillales</taxon>
        <taxon>Paenibacillaceae</taxon>
        <taxon>Paenibacillus</taxon>
    </lineage>
</organism>
<dbReference type="Proteomes" id="UP000198855">
    <property type="component" value="Unassembled WGS sequence"/>
</dbReference>
<evidence type="ECO:0000313" key="3">
    <source>
        <dbReference type="Proteomes" id="UP000198855"/>
    </source>
</evidence>
<name>A0A1I2GQ75_9BACL</name>
<proteinExistence type="predicted"/>